<comment type="caution">
    <text evidence="1">The sequence shown here is derived from an EMBL/GenBank/DDBJ whole genome shotgun (WGS) entry which is preliminary data.</text>
</comment>
<dbReference type="InterPro" id="IPR009384">
    <property type="entry name" value="SwrD-like"/>
</dbReference>
<dbReference type="PATRIC" id="fig|999432.5.peg.1472"/>
<dbReference type="HOGENOM" id="CLU_173020_2_0_12"/>
<name>A0A0E2E3E5_TREDN</name>
<protein>
    <recommendedName>
        <fullName evidence="2">Flagellar protein FlbD</fullName>
    </recommendedName>
</protein>
<gene>
    <name evidence="1" type="ORF">HMPREF9726_01418</name>
</gene>
<dbReference type="PANTHER" id="PTHR39185">
    <property type="entry name" value="SWARMING MOTILITY PROTEIN SWRD"/>
    <property type="match status" value="1"/>
</dbReference>
<evidence type="ECO:0000313" key="1">
    <source>
        <dbReference type="EMBL" id="EMB33057.1"/>
    </source>
</evidence>
<reference evidence="1" key="1">
    <citation type="submission" date="2012-01" db="EMBL/GenBank/DDBJ databases">
        <title>The Genome Sequence of Treponema denticola H-22.</title>
        <authorList>
            <consortium name="The Broad Institute Genome Sequencing Platform"/>
            <person name="Earl A."/>
            <person name="Ward D."/>
            <person name="Feldgarden M."/>
            <person name="Gevers D."/>
            <person name="Blanton J.M."/>
            <person name="Fenno C.J."/>
            <person name="Baranova O.V."/>
            <person name="Mathney J."/>
            <person name="Dewhirst F.E."/>
            <person name="Izard J."/>
            <person name="Young S.K."/>
            <person name="Zeng Q."/>
            <person name="Gargeya S."/>
            <person name="Fitzgerald M."/>
            <person name="Haas B."/>
            <person name="Abouelleil A."/>
            <person name="Alvarado L."/>
            <person name="Arachchi H.M."/>
            <person name="Berlin A."/>
            <person name="Chapman S.B."/>
            <person name="Gearin G."/>
            <person name="Goldberg J."/>
            <person name="Griggs A."/>
            <person name="Gujja S."/>
            <person name="Hansen M."/>
            <person name="Heiman D."/>
            <person name="Howarth C."/>
            <person name="Larimer J."/>
            <person name="Lui A."/>
            <person name="MacDonald P.J.P."/>
            <person name="McCowen C."/>
            <person name="Montmayeur A."/>
            <person name="Murphy C."/>
            <person name="Neiman D."/>
            <person name="Pearson M."/>
            <person name="Priest M."/>
            <person name="Roberts A."/>
            <person name="Saif S."/>
            <person name="Shea T."/>
            <person name="Sisk P."/>
            <person name="Stolte C."/>
            <person name="Sykes S."/>
            <person name="Wortman J."/>
            <person name="Nusbaum C."/>
            <person name="Birren B."/>
        </authorList>
    </citation>
    <scope>NUCLEOTIDE SEQUENCE [LARGE SCALE GENOMIC DNA]</scope>
    <source>
        <strain evidence="1">H-22</strain>
    </source>
</reference>
<dbReference type="EMBL" id="AGDV01000012">
    <property type="protein sequence ID" value="EMB33057.1"/>
    <property type="molecule type" value="Genomic_DNA"/>
</dbReference>
<sequence>MIQVTRLNGTKYWINPHQIETIECNPDVTLQMLSGKYYVIKETPEEILEAIVAYRRKIGIFKNEL</sequence>
<evidence type="ECO:0008006" key="2">
    <source>
        <dbReference type="Google" id="ProtNLM"/>
    </source>
</evidence>
<dbReference type="Pfam" id="PF06289">
    <property type="entry name" value="FlbD"/>
    <property type="match status" value="1"/>
</dbReference>
<organism evidence="1">
    <name type="scientific">Treponema denticola H-22</name>
    <dbReference type="NCBI Taxonomy" id="999432"/>
    <lineage>
        <taxon>Bacteria</taxon>
        <taxon>Pseudomonadati</taxon>
        <taxon>Spirochaetota</taxon>
        <taxon>Spirochaetia</taxon>
        <taxon>Spirochaetales</taxon>
        <taxon>Treponemataceae</taxon>
        <taxon>Treponema</taxon>
    </lineage>
</organism>
<dbReference type="AlphaFoldDB" id="A0A0E2E3E5"/>
<dbReference type="PANTHER" id="PTHR39185:SF1">
    <property type="entry name" value="SWARMING MOTILITY PROTEIN SWRD"/>
    <property type="match status" value="1"/>
</dbReference>
<dbReference type="RefSeq" id="WP_002666985.1">
    <property type="nucleotide sequence ID" value="NZ_CM001795.1"/>
</dbReference>
<dbReference type="Proteomes" id="UP000011705">
    <property type="component" value="Chromosome"/>
</dbReference>
<accession>A0A0E2E3E5</accession>
<proteinExistence type="predicted"/>